<feature type="compositionally biased region" description="Polar residues" evidence="1">
    <location>
        <begin position="185"/>
        <end position="194"/>
    </location>
</feature>
<organism evidence="2 3">
    <name type="scientific">Riccia fluitans</name>
    <dbReference type="NCBI Taxonomy" id="41844"/>
    <lineage>
        <taxon>Eukaryota</taxon>
        <taxon>Viridiplantae</taxon>
        <taxon>Streptophyta</taxon>
        <taxon>Embryophyta</taxon>
        <taxon>Marchantiophyta</taxon>
        <taxon>Marchantiopsida</taxon>
        <taxon>Marchantiidae</taxon>
        <taxon>Marchantiales</taxon>
        <taxon>Ricciaceae</taxon>
        <taxon>Riccia</taxon>
    </lineage>
</organism>
<dbReference type="AlphaFoldDB" id="A0ABD1XRB7"/>
<reference evidence="2 3" key="1">
    <citation type="submission" date="2024-09" db="EMBL/GenBank/DDBJ databases">
        <title>Chromosome-scale assembly of Riccia fluitans.</title>
        <authorList>
            <person name="Paukszto L."/>
            <person name="Sawicki J."/>
            <person name="Karawczyk K."/>
            <person name="Piernik-Szablinska J."/>
            <person name="Szczecinska M."/>
            <person name="Mazdziarz M."/>
        </authorList>
    </citation>
    <scope>NUCLEOTIDE SEQUENCE [LARGE SCALE GENOMIC DNA]</scope>
    <source>
        <strain evidence="2">Rf_01</strain>
        <tissue evidence="2">Aerial parts of the thallus</tissue>
    </source>
</reference>
<keyword evidence="3" id="KW-1185">Reference proteome</keyword>
<protein>
    <submittedName>
        <fullName evidence="2">Uncharacterized protein</fullName>
    </submittedName>
</protein>
<dbReference type="PANTHER" id="PTHR34555">
    <property type="entry name" value="INTEGRAL MEMBRANE HEMOLYSIN-III-LIKE PROTEIN"/>
    <property type="match status" value="1"/>
</dbReference>
<proteinExistence type="predicted"/>
<dbReference type="PANTHER" id="PTHR34555:SF1">
    <property type="entry name" value="INTEGRAL MEMBRANE HEMOLYSIN-III-LIKE PROTEIN"/>
    <property type="match status" value="1"/>
</dbReference>
<feature type="compositionally biased region" description="Basic and acidic residues" evidence="1">
    <location>
        <begin position="171"/>
        <end position="182"/>
    </location>
</feature>
<feature type="region of interest" description="Disordered" evidence="1">
    <location>
        <begin position="215"/>
        <end position="234"/>
    </location>
</feature>
<name>A0ABD1XRB7_9MARC</name>
<accession>A0ABD1XRB7</accession>
<feature type="region of interest" description="Disordered" evidence="1">
    <location>
        <begin position="91"/>
        <end position="116"/>
    </location>
</feature>
<dbReference type="EMBL" id="JBHFFA010000007">
    <property type="protein sequence ID" value="KAL2611320.1"/>
    <property type="molecule type" value="Genomic_DNA"/>
</dbReference>
<feature type="compositionally biased region" description="Basic and acidic residues" evidence="1">
    <location>
        <begin position="522"/>
        <end position="531"/>
    </location>
</feature>
<dbReference type="Proteomes" id="UP001605036">
    <property type="component" value="Unassembled WGS sequence"/>
</dbReference>
<feature type="region of interest" description="Disordered" evidence="1">
    <location>
        <begin position="169"/>
        <end position="194"/>
    </location>
</feature>
<feature type="compositionally biased region" description="Polar residues" evidence="1">
    <location>
        <begin position="1"/>
        <end position="10"/>
    </location>
</feature>
<evidence type="ECO:0000313" key="2">
    <source>
        <dbReference type="EMBL" id="KAL2611320.1"/>
    </source>
</evidence>
<feature type="region of interest" description="Disordered" evidence="1">
    <location>
        <begin position="1"/>
        <end position="21"/>
    </location>
</feature>
<gene>
    <name evidence="2" type="ORF">R1flu_023012</name>
</gene>
<sequence>MTSAVEQSGSEHPVGFYSNGDNHLSQVHSSTFWSRTNPHPHRVALISPSAGGSMGMSTPPPLHARVAVKLEMQSGFLKGMAHDLPHWMATKRGRSQPTARSEAPVEAGPSTPLKCPPRQLVVSPSYSLPYSPSTSSYVTLFELRGKPSWTIPEQTSVLPGDAECSVIASPSRRDNDQVRLRGDPSQAQKPSQRENVMSLKELKSTLQTLAKPDTSLLSRSSPVSHAALTKPKSKLAHTDNSVLINLRDEPCSRSPVNSPPEERIVDRRVYNRVVGRGSNSVGVKLETQNGINGFNACDGWVRRPGLNPRADEFSHRPVMINPTRLSQHGRQGSLESAGSLDLHADLSLGLQSAAESSRRAIWHGTEHPCEPNRPEIHSPMVNARQSKSISATPSAPQTPVVSLSLFHPSAIGNRTREMPVGQFRVDDERMGGPNDESTTVVMKRKSFRKAHTVDYCPPVELNNSTECNAEFRDQTMKRVKREALEVDPATNQDSTTGGHDVEAAPFQLWLQTSTTASHPKKHDFFPDKPRSAEGTVPSATGESPLSKVRVCGTRGSTLFRDFPREGVMYDGGFSDDTAPGDTVVNRSHLPVSLQTPEHLYTIGTDMLQETQLDLGRSSSTISCVEAASTRNFPSVLKQLGDQSEETTTPETSSQQRAKLFAVPAHAPMPIVHPTFSEGEPSLPLSLSCFAEPVQNPRTVKCIQATTPKPEEEWGKSLALCATPVPATASPKPSPSPSTPVLNFQERFMQLQAYLKHCDEVAMSQDIQVLRSLSPAARSAVAENLESRAMFLSIQEGREYKRLNSINVMG</sequence>
<feature type="region of interest" description="Disordered" evidence="1">
    <location>
        <begin position="517"/>
        <end position="545"/>
    </location>
</feature>
<comment type="caution">
    <text evidence="2">The sequence shown here is derived from an EMBL/GenBank/DDBJ whole genome shotgun (WGS) entry which is preliminary data.</text>
</comment>
<evidence type="ECO:0000256" key="1">
    <source>
        <dbReference type="SAM" id="MobiDB-lite"/>
    </source>
</evidence>
<evidence type="ECO:0000313" key="3">
    <source>
        <dbReference type="Proteomes" id="UP001605036"/>
    </source>
</evidence>